<evidence type="ECO:0000256" key="1">
    <source>
        <dbReference type="SAM" id="Phobius"/>
    </source>
</evidence>
<evidence type="ECO:0000313" key="2">
    <source>
        <dbReference type="EMBL" id="MFC4559019.1"/>
    </source>
</evidence>
<evidence type="ECO:0000313" key="3">
    <source>
        <dbReference type="Proteomes" id="UP001595989"/>
    </source>
</evidence>
<comment type="caution">
    <text evidence="2">The sequence shown here is derived from an EMBL/GenBank/DDBJ whole genome shotgun (WGS) entry which is preliminary data.</text>
</comment>
<dbReference type="Proteomes" id="UP001595989">
    <property type="component" value="Unassembled WGS sequence"/>
</dbReference>
<name>A0ABV9DJL5_9BACI</name>
<organism evidence="2 3">
    <name type="scientific">Virgibacillus kekensis</name>
    <dbReference type="NCBI Taxonomy" id="202261"/>
    <lineage>
        <taxon>Bacteria</taxon>
        <taxon>Bacillati</taxon>
        <taxon>Bacillota</taxon>
        <taxon>Bacilli</taxon>
        <taxon>Bacillales</taxon>
        <taxon>Bacillaceae</taxon>
        <taxon>Virgibacillus</taxon>
    </lineage>
</organism>
<keyword evidence="1" id="KW-0472">Membrane</keyword>
<dbReference type="EMBL" id="JBHSFU010000007">
    <property type="protein sequence ID" value="MFC4559019.1"/>
    <property type="molecule type" value="Genomic_DNA"/>
</dbReference>
<accession>A0ABV9DJL5</accession>
<keyword evidence="3" id="KW-1185">Reference proteome</keyword>
<reference evidence="3" key="1">
    <citation type="journal article" date="2019" name="Int. J. Syst. Evol. Microbiol.">
        <title>The Global Catalogue of Microorganisms (GCM) 10K type strain sequencing project: providing services to taxonomists for standard genome sequencing and annotation.</title>
        <authorList>
            <consortium name="The Broad Institute Genomics Platform"/>
            <consortium name="The Broad Institute Genome Sequencing Center for Infectious Disease"/>
            <person name="Wu L."/>
            <person name="Ma J."/>
        </authorList>
    </citation>
    <scope>NUCLEOTIDE SEQUENCE [LARGE SCALE GENOMIC DNA]</scope>
    <source>
        <strain evidence="3">CGMCC 4.7426</strain>
    </source>
</reference>
<sequence length="146" mass="16723">MFNNNTMENMPSFIERELETITELVKPRIKKSSKYMMIAIPLLGISIVNLFLLFVTTGWSLDTMIAPGIYALVGAIGAALFRESKLTNKEIRKIGMKHIIERINKSEHVDDDAKKKYIKNIKSQPKFGLQTFINFLTEEHQSLMDS</sequence>
<protein>
    <submittedName>
        <fullName evidence="2">DUF5392 family protein</fullName>
    </submittedName>
</protein>
<keyword evidence="1" id="KW-0812">Transmembrane</keyword>
<dbReference type="RefSeq" id="WP_390296450.1">
    <property type="nucleotide sequence ID" value="NZ_JBHSFU010000007.1"/>
</dbReference>
<dbReference type="InterPro" id="IPR020205">
    <property type="entry name" value="Uncharacterised_YwnF_TM"/>
</dbReference>
<feature type="transmembrane region" description="Helical" evidence="1">
    <location>
        <begin position="35"/>
        <end position="59"/>
    </location>
</feature>
<gene>
    <name evidence="2" type="ORF">ACFO3D_12530</name>
</gene>
<feature type="transmembrane region" description="Helical" evidence="1">
    <location>
        <begin position="65"/>
        <end position="82"/>
    </location>
</feature>
<proteinExistence type="predicted"/>
<keyword evidence="1" id="KW-1133">Transmembrane helix</keyword>
<dbReference type="Pfam" id="PF17370">
    <property type="entry name" value="DUF5392"/>
    <property type="match status" value="1"/>
</dbReference>